<protein>
    <submittedName>
        <fullName evidence="2">Transposase</fullName>
    </submittedName>
</protein>
<proteinExistence type="predicted"/>
<evidence type="ECO:0000313" key="2">
    <source>
        <dbReference type="EMBL" id="MBU3159046.1"/>
    </source>
</evidence>
<name>A0ABS6BQ52_9CLOT</name>
<accession>A0ABS6BQ52</accession>
<dbReference type="RefSeq" id="WP_216146248.1">
    <property type="nucleotide sequence ID" value="NZ_JAHLDV010000006.1"/>
</dbReference>
<dbReference type="SMART" id="SM01321">
    <property type="entry name" value="Y1_Tnp"/>
    <property type="match status" value="1"/>
</dbReference>
<evidence type="ECO:0000313" key="3">
    <source>
        <dbReference type="Proteomes" id="UP000776252"/>
    </source>
</evidence>
<dbReference type="EMBL" id="JAHLDV010000006">
    <property type="protein sequence ID" value="MBU3159046.1"/>
    <property type="molecule type" value="Genomic_DNA"/>
</dbReference>
<evidence type="ECO:0000259" key="1">
    <source>
        <dbReference type="SMART" id="SM01321"/>
    </source>
</evidence>
<sequence>MPTIKRKWYPGASYHVTARGNHRNDIFKDKEDFLHYLTLMKETLGYYVYDKYEVISYCLMDNHVHILIRTEEKPLGQFIGRIHSKYAKYYNKKYNYIGHLFQDRYYSELIETDAQMLETSRYVHLNPVRAKMVKKPEAYEWSSYFVYVSGGKEELVCSNRILSYFKDKNRELYKRYVEFGT</sequence>
<dbReference type="Pfam" id="PF01797">
    <property type="entry name" value="Y1_Tnp"/>
    <property type="match status" value="1"/>
</dbReference>
<reference evidence="2 3" key="1">
    <citation type="submission" date="2021-06" db="EMBL/GenBank/DDBJ databases">
        <title>Clostridia strains as spoilage organisms.</title>
        <authorList>
            <person name="Wambui J."/>
            <person name="Stephan R."/>
            <person name="Stevens M.J.A."/>
        </authorList>
    </citation>
    <scope>NUCLEOTIDE SEQUENCE [LARGE SCALE GENOMIC DNA]</scope>
    <source>
        <strain evidence="2 3">DSM 14204</strain>
    </source>
</reference>
<organism evidence="2 3">
    <name type="scientific">Clostridium frigoris</name>
    <dbReference type="NCBI Taxonomy" id="205327"/>
    <lineage>
        <taxon>Bacteria</taxon>
        <taxon>Bacillati</taxon>
        <taxon>Bacillota</taxon>
        <taxon>Clostridia</taxon>
        <taxon>Eubacteriales</taxon>
        <taxon>Clostridiaceae</taxon>
        <taxon>Clostridium</taxon>
    </lineage>
</organism>
<dbReference type="PANTHER" id="PTHR34322">
    <property type="entry name" value="TRANSPOSASE, Y1_TNP DOMAIN-CONTAINING"/>
    <property type="match status" value="1"/>
</dbReference>
<gene>
    <name evidence="2" type="ORF">KPL37_04645</name>
</gene>
<dbReference type="PANTHER" id="PTHR34322:SF2">
    <property type="entry name" value="TRANSPOSASE IS200-LIKE DOMAIN-CONTAINING PROTEIN"/>
    <property type="match status" value="1"/>
</dbReference>
<comment type="caution">
    <text evidence="2">The sequence shown here is derived from an EMBL/GenBank/DDBJ whole genome shotgun (WGS) entry which is preliminary data.</text>
</comment>
<dbReference type="Proteomes" id="UP000776252">
    <property type="component" value="Unassembled WGS sequence"/>
</dbReference>
<dbReference type="InterPro" id="IPR002686">
    <property type="entry name" value="Transposase_17"/>
</dbReference>
<keyword evidence="3" id="KW-1185">Reference proteome</keyword>
<feature type="domain" description="Transposase IS200-like" evidence="1">
    <location>
        <begin position="9"/>
        <end position="126"/>
    </location>
</feature>